<dbReference type="InterPro" id="IPR050090">
    <property type="entry name" value="Tyrosine_recombinase_XerCD"/>
</dbReference>
<dbReference type="Proteomes" id="UP000287173">
    <property type="component" value="Unassembled WGS sequence"/>
</dbReference>
<sequence>MTPEEVGRLLDAAQGTRYYPMLYLTVALGLRRGELLGLRWEDVDWAREELHVRRAVVAVDGKPVVGGLKTRGSERVLPLLPEVKALLLEWKAHLREAGLDGGFVFPALSGPEVPIAPRNLDRAWRELLQRAGLPHYRFHDLRHTFATRAVASGIDPKTVAALLGHSTVVMTLQIYAHVERERQRKALFGVLQTIPR</sequence>
<feature type="domain" description="Tyr recombinase" evidence="4">
    <location>
        <begin position="1"/>
        <end position="188"/>
    </location>
</feature>
<dbReference type="PROSITE" id="PS51898">
    <property type="entry name" value="TYR_RECOMBINASE"/>
    <property type="match status" value="1"/>
</dbReference>
<organism evidence="6 7">
    <name type="scientific">Thermus scotoductus</name>
    <dbReference type="NCBI Taxonomy" id="37636"/>
    <lineage>
        <taxon>Bacteria</taxon>
        <taxon>Thermotogati</taxon>
        <taxon>Deinococcota</taxon>
        <taxon>Deinococci</taxon>
        <taxon>Thermales</taxon>
        <taxon>Thermaceae</taxon>
        <taxon>Thermus</taxon>
    </lineage>
</organism>
<keyword evidence="3" id="KW-0233">DNA recombination</keyword>
<dbReference type="Pfam" id="PF00589">
    <property type="entry name" value="Phage_integrase"/>
    <property type="match status" value="1"/>
</dbReference>
<evidence type="ECO:0000256" key="2">
    <source>
        <dbReference type="ARBA" id="ARBA00023125"/>
    </source>
</evidence>
<evidence type="ECO:0000256" key="1">
    <source>
        <dbReference type="ARBA" id="ARBA00008857"/>
    </source>
</evidence>
<dbReference type="SUPFAM" id="SSF56349">
    <property type="entry name" value="DNA breaking-rejoining enzymes"/>
    <property type="match status" value="1"/>
</dbReference>
<evidence type="ECO:0000313" key="6">
    <source>
        <dbReference type="EMBL" id="RTI10818.1"/>
    </source>
</evidence>
<name>A0A430URD3_THESC</name>
<dbReference type="AlphaFoldDB" id="A0A430URD3"/>
<dbReference type="PANTHER" id="PTHR30349:SF41">
    <property type="entry name" value="INTEGRASE_RECOMBINASE PROTEIN MJ0367-RELATED"/>
    <property type="match status" value="1"/>
</dbReference>
<dbReference type="InterPro" id="IPR011010">
    <property type="entry name" value="DNA_brk_join_enz"/>
</dbReference>
<comment type="similarity">
    <text evidence="1">Belongs to the 'phage' integrase family.</text>
</comment>
<dbReference type="PANTHER" id="PTHR30349">
    <property type="entry name" value="PHAGE INTEGRASE-RELATED"/>
    <property type="match status" value="1"/>
</dbReference>
<gene>
    <name evidence="6" type="ORF">CSW30_03430</name>
    <name evidence="5" type="ORF">CSW50_01920</name>
</gene>
<comment type="caution">
    <text evidence="6">The sequence shown here is derived from an EMBL/GenBank/DDBJ whole genome shotgun (WGS) entry which is preliminary data.</text>
</comment>
<evidence type="ECO:0000259" key="4">
    <source>
        <dbReference type="PROSITE" id="PS51898"/>
    </source>
</evidence>
<dbReference type="EMBL" id="PELM01000038">
    <property type="protein sequence ID" value="RTH04789.1"/>
    <property type="molecule type" value="Genomic_DNA"/>
</dbReference>
<evidence type="ECO:0000313" key="5">
    <source>
        <dbReference type="EMBL" id="RTH04789.1"/>
    </source>
</evidence>
<dbReference type="GO" id="GO:0006310">
    <property type="term" value="P:DNA recombination"/>
    <property type="evidence" value="ECO:0007669"/>
    <property type="project" value="UniProtKB-KW"/>
</dbReference>
<dbReference type="InterPro" id="IPR002104">
    <property type="entry name" value="Integrase_catalytic"/>
</dbReference>
<keyword evidence="2" id="KW-0238">DNA-binding</keyword>
<evidence type="ECO:0000313" key="7">
    <source>
        <dbReference type="Proteomes" id="UP000287173"/>
    </source>
</evidence>
<dbReference type="InterPro" id="IPR013762">
    <property type="entry name" value="Integrase-like_cat_sf"/>
</dbReference>
<proteinExistence type="inferred from homology"/>
<dbReference type="CDD" id="cd01189">
    <property type="entry name" value="INT_ICEBs1_C_like"/>
    <property type="match status" value="1"/>
</dbReference>
<dbReference type="EMBL" id="PEMG01000068">
    <property type="protein sequence ID" value="RTI10818.1"/>
    <property type="molecule type" value="Genomic_DNA"/>
</dbReference>
<accession>A0A430URD3</accession>
<evidence type="ECO:0000256" key="3">
    <source>
        <dbReference type="ARBA" id="ARBA00023172"/>
    </source>
</evidence>
<dbReference type="GO" id="GO:0003677">
    <property type="term" value="F:DNA binding"/>
    <property type="evidence" value="ECO:0007669"/>
    <property type="project" value="UniProtKB-KW"/>
</dbReference>
<dbReference type="Gene3D" id="1.10.443.10">
    <property type="entry name" value="Intergrase catalytic core"/>
    <property type="match status" value="1"/>
</dbReference>
<reference evidence="7 8" key="1">
    <citation type="journal article" date="2019" name="Extremophiles">
        <title>Biogeography of thermophiles and predominance of Thermus scotoductus in domestic water heaters.</title>
        <authorList>
            <person name="Wilpiszeski R.L."/>
            <person name="Zhang Z."/>
            <person name="House C.H."/>
        </authorList>
    </citation>
    <scope>NUCLEOTIDE SEQUENCE [LARGE SCALE GENOMIC DNA]</scope>
    <source>
        <strain evidence="6 7">17_S17</strain>
        <strain evidence="5 8">38_S38</strain>
    </source>
</reference>
<dbReference type="GO" id="GO:0015074">
    <property type="term" value="P:DNA integration"/>
    <property type="evidence" value="ECO:0007669"/>
    <property type="project" value="InterPro"/>
</dbReference>
<dbReference type="Proteomes" id="UP000288082">
    <property type="component" value="Unassembled WGS sequence"/>
</dbReference>
<evidence type="ECO:0000313" key="8">
    <source>
        <dbReference type="Proteomes" id="UP000288082"/>
    </source>
</evidence>
<protein>
    <recommendedName>
        <fullName evidence="4">Tyr recombinase domain-containing protein</fullName>
    </recommendedName>
</protein>